<feature type="binding site" evidence="11">
    <location>
        <begin position="108"/>
        <end position="115"/>
    </location>
    <ligand>
        <name>GTP</name>
        <dbReference type="ChEBI" id="CHEBI:37565"/>
    </ligand>
</feature>
<feature type="region of interest" description="Disordered" evidence="12">
    <location>
        <begin position="465"/>
        <end position="510"/>
    </location>
</feature>
<evidence type="ECO:0000256" key="7">
    <source>
        <dbReference type="ARBA" id="ARBA00023134"/>
    </source>
</evidence>
<dbReference type="InterPro" id="IPR036891">
    <property type="entry name" value="Signal_recog_part_SRP54_M_sf"/>
</dbReference>
<dbReference type="SUPFAM" id="SSF47364">
    <property type="entry name" value="Domain of the SRP/SRP receptor G-proteins"/>
    <property type="match status" value="1"/>
</dbReference>
<comment type="subcellular location">
    <subcellularLocation>
        <location evidence="1">Cell inner membrane</location>
        <topology evidence="1">Peripheral membrane protein</topology>
        <orientation evidence="1">Cytoplasmic side</orientation>
    </subcellularLocation>
    <subcellularLocation>
        <location evidence="11">Cytoplasm</location>
    </subcellularLocation>
    <text evidence="11">The SRP-RNC complex is targeted to the cytoplasmic membrane.</text>
</comment>
<keyword evidence="3 11" id="KW-0963">Cytoplasm</keyword>
<dbReference type="Pfam" id="PF00448">
    <property type="entry name" value="SRP54"/>
    <property type="match status" value="1"/>
</dbReference>
<comment type="similarity">
    <text evidence="2 11">Belongs to the GTP-binding SRP family. SRP54 subfamily.</text>
</comment>
<dbReference type="InterPro" id="IPR013822">
    <property type="entry name" value="Signal_recog_particl_SRP54_hlx"/>
</dbReference>
<evidence type="ECO:0000256" key="1">
    <source>
        <dbReference type="ARBA" id="ARBA00004515"/>
    </source>
</evidence>
<evidence type="ECO:0000313" key="14">
    <source>
        <dbReference type="EMBL" id="QUD86689.1"/>
    </source>
</evidence>
<dbReference type="KEGG" id="caul:KCG34_16610"/>
<dbReference type="GO" id="GO:0006614">
    <property type="term" value="P:SRP-dependent cotranslational protein targeting to membrane"/>
    <property type="evidence" value="ECO:0007669"/>
    <property type="project" value="InterPro"/>
</dbReference>
<dbReference type="SMART" id="SM00382">
    <property type="entry name" value="AAA"/>
    <property type="match status" value="1"/>
</dbReference>
<keyword evidence="8 11" id="KW-0733">Signal recognition particle</keyword>
<organism evidence="14 15">
    <name type="scientific">Phenylobacterium montanum</name>
    <dbReference type="NCBI Taxonomy" id="2823693"/>
    <lineage>
        <taxon>Bacteria</taxon>
        <taxon>Pseudomonadati</taxon>
        <taxon>Pseudomonadota</taxon>
        <taxon>Alphaproteobacteria</taxon>
        <taxon>Caulobacterales</taxon>
        <taxon>Caulobacteraceae</taxon>
        <taxon>Phenylobacterium</taxon>
    </lineage>
</organism>
<dbReference type="PROSITE" id="PS00300">
    <property type="entry name" value="SRP54"/>
    <property type="match status" value="1"/>
</dbReference>
<evidence type="ECO:0000256" key="5">
    <source>
        <dbReference type="ARBA" id="ARBA00022801"/>
    </source>
</evidence>
<keyword evidence="15" id="KW-1185">Reference proteome</keyword>
<keyword evidence="9 11" id="KW-0687">Ribonucleoprotein</keyword>
<keyword evidence="4 11" id="KW-0547">Nucleotide-binding</keyword>
<proteinExistence type="inferred from homology"/>
<evidence type="ECO:0000256" key="8">
    <source>
        <dbReference type="ARBA" id="ARBA00023135"/>
    </source>
</evidence>
<dbReference type="Pfam" id="PF02881">
    <property type="entry name" value="SRP54_N"/>
    <property type="match status" value="1"/>
</dbReference>
<dbReference type="EC" id="3.6.5.4" evidence="11"/>
<dbReference type="PANTHER" id="PTHR11564">
    <property type="entry name" value="SIGNAL RECOGNITION PARTICLE 54K PROTEIN SRP54"/>
    <property type="match status" value="1"/>
</dbReference>
<dbReference type="GO" id="GO:0048500">
    <property type="term" value="C:signal recognition particle"/>
    <property type="evidence" value="ECO:0007669"/>
    <property type="project" value="UniProtKB-UniRule"/>
</dbReference>
<dbReference type="InterPro" id="IPR022941">
    <property type="entry name" value="SRP54"/>
</dbReference>
<evidence type="ECO:0000256" key="3">
    <source>
        <dbReference type="ARBA" id="ARBA00022490"/>
    </source>
</evidence>
<dbReference type="NCBIfam" id="TIGR00959">
    <property type="entry name" value="ffh"/>
    <property type="match status" value="1"/>
</dbReference>
<evidence type="ECO:0000256" key="2">
    <source>
        <dbReference type="ARBA" id="ARBA00005450"/>
    </source>
</evidence>
<dbReference type="SMART" id="SM00963">
    <property type="entry name" value="SRP54_N"/>
    <property type="match status" value="1"/>
</dbReference>
<comment type="domain">
    <text evidence="11">Composed of three domains: the N-terminal N domain, which is responsible for interactions with the ribosome, the central G domain, which binds GTP, and the C-terminal M domain, which binds the RNA and the signal sequence of the RNC.</text>
</comment>
<dbReference type="SMART" id="SM00962">
    <property type="entry name" value="SRP54"/>
    <property type="match status" value="1"/>
</dbReference>
<evidence type="ECO:0000256" key="9">
    <source>
        <dbReference type="ARBA" id="ARBA00023274"/>
    </source>
</evidence>
<dbReference type="InterPro" id="IPR003593">
    <property type="entry name" value="AAA+_ATPase"/>
</dbReference>
<dbReference type="GO" id="GO:0008312">
    <property type="term" value="F:7S RNA binding"/>
    <property type="evidence" value="ECO:0007669"/>
    <property type="project" value="InterPro"/>
</dbReference>
<keyword evidence="5 11" id="KW-0378">Hydrolase</keyword>
<dbReference type="InterPro" id="IPR000897">
    <property type="entry name" value="SRP54_GTPase_dom"/>
</dbReference>
<dbReference type="InterPro" id="IPR042101">
    <property type="entry name" value="SRP54_N_sf"/>
</dbReference>
<dbReference type="GO" id="GO:0005886">
    <property type="term" value="C:plasma membrane"/>
    <property type="evidence" value="ECO:0007669"/>
    <property type="project" value="UniProtKB-SubCell"/>
</dbReference>
<dbReference type="SUPFAM" id="SSF47446">
    <property type="entry name" value="Signal peptide-binding domain"/>
    <property type="match status" value="1"/>
</dbReference>
<accession>A0A975FWS4</accession>
<feature type="domain" description="SRP54-type proteins GTP-binding" evidence="13">
    <location>
        <begin position="270"/>
        <end position="283"/>
    </location>
</feature>
<protein>
    <recommendedName>
        <fullName evidence="11">Signal recognition particle protein</fullName>
        <ecNumber evidence="11">3.6.5.4</ecNumber>
    </recommendedName>
    <alternativeName>
        <fullName evidence="11">Fifty-four homolog</fullName>
    </alternativeName>
</protein>
<dbReference type="AlphaFoldDB" id="A0A975FWS4"/>
<evidence type="ECO:0000313" key="15">
    <source>
        <dbReference type="Proteomes" id="UP000676409"/>
    </source>
</evidence>
<comment type="subunit">
    <text evidence="11">Part of the signal recognition particle protein translocation system, which is composed of SRP and FtsY. SRP is a ribonucleoprotein composed of Ffh and a 4.5S RNA molecule.</text>
</comment>
<reference evidence="14" key="1">
    <citation type="submission" date="2021-04" db="EMBL/GenBank/DDBJ databases">
        <title>The complete genome sequence of Caulobacter sp. S6.</title>
        <authorList>
            <person name="Tang Y."/>
            <person name="Ouyang W."/>
            <person name="Liu Q."/>
            <person name="Huang B."/>
            <person name="Guo Z."/>
            <person name="Lei P."/>
        </authorList>
    </citation>
    <scope>NUCLEOTIDE SEQUENCE</scope>
    <source>
        <strain evidence="14">S6</strain>
    </source>
</reference>
<keyword evidence="6 11" id="KW-0694">RNA-binding</keyword>
<evidence type="ECO:0000256" key="4">
    <source>
        <dbReference type="ARBA" id="ARBA00022741"/>
    </source>
</evidence>
<dbReference type="RefSeq" id="WP_211936741.1">
    <property type="nucleotide sequence ID" value="NZ_CP073078.1"/>
</dbReference>
<name>A0A975FWS4_9CAUL</name>
<keyword evidence="7 11" id="KW-0342">GTP-binding</keyword>
<dbReference type="InterPro" id="IPR036225">
    <property type="entry name" value="SRP/SRP_N"/>
</dbReference>
<dbReference type="HAMAP" id="MF_00306">
    <property type="entry name" value="SRP54"/>
    <property type="match status" value="1"/>
</dbReference>
<feature type="binding site" evidence="11">
    <location>
        <begin position="249"/>
        <end position="252"/>
    </location>
    <ligand>
        <name>GTP</name>
        <dbReference type="ChEBI" id="CHEBI:37565"/>
    </ligand>
</feature>
<dbReference type="GO" id="GO:0005525">
    <property type="term" value="F:GTP binding"/>
    <property type="evidence" value="ECO:0007669"/>
    <property type="project" value="UniProtKB-UniRule"/>
</dbReference>
<dbReference type="Gene3D" id="1.10.260.30">
    <property type="entry name" value="Signal recognition particle, SRP54 subunit, M-domain"/>
    <property type="match status" value="1"/>
</dbReference>
<dbReference type="Gene3D" id="3.40.50.300">
    <property type="entry name" value="P-loop containing nucleotide triphosphate hydrolases"/>
    <property type="match status" value="1"/>
</dbReference>
<evidence type="ECO:0000256" key="6">
    <source>
        <dbReference type="ARBA" id="ARBA00022884"/>
    </source>
</evidence>
<dbReference type="EMBL" id="CP073078">
    <property type="protein sequence ID" value="QUD86689.1"/>
    <property type="molecule type" value="Genomic_DNA"/>
</dbReference>
<dbReference type="Pfam" id="PF02978">
    <property type="entry name" value="SRP_SPB"/>
    <property type="match status" value="1"/>
</dbReference>
<dbReference type="InterPro" id="IPR004780">
    <property type="entry name" value="SRP"/>
</dbReference>
<feature type="binding site" evidence="11">
    <location>
        <begin position="191"/>
        <end position="195"/>
    </location>
    <ligand>
        <name>GTP</name>
        <dbReference type="ChEBI" id="CHEBI:37565"/>
    </ligand>
</feature>
<evidence type="ECO:0000256" key="12">
    <source>
        <dbReference type="SAM" id="MobiDB-lite"/>
    </source>
</evidence>
<evidence type="ECO:0000259" key="13">
    <source>
        <dbReference type="PROSITE" id="PS00300"/>
    </source>
</evidence>
<evidence type="ECO:0000256" key="11">
    <source>
        <dbReference type="HAMAP-Rule" id="MF_00306"/>
    </source>
</evidence>
<gene>
    <name evidence="11 14" type="primary">ffh</name>
    <name evidence="14" type="ORF">KCG34_16610</name>
</gene>
<evidence type="ECO:0000256" key="10">
    <source>
        <dbReference type="ARBA" id="ARBA00048027"/>
    </source>
</evidence>
<dbReference type="SUPFAM" id="SSF52540">
    <property type="entry name" value="P-loop containing nucleoside triphosphate hydrolases"/>
    <property type="match status" value="1"/>
</dbReference>
<comment type="function">
    <text evidence="11">Involved in targeting and insertion of nascent membrane proteins into the cytoplasmic membrane. Binds to the hydrophobic signal sequence of the ribosome-nascent chain (RNC) as it emerges from the ribosomes. The SRP-RNC complex is then targeted to the cytoplasmic membrane where it interacts with the SRP receptor FtsY. Interaction with FtsY leads to the transfer of the RNC complex to the Sec translocase for insertion into the membrane, the hydrolysis of GTP by both Ffh and FtsY, and the dissociation of the SRP-FtsY complex into the individual components.</text>
</comment>
<dbReference type="PANTHER" id="PTHR11564:SF5">
    <property type="entry name" value="SIGNAL RECOGNITION PARTICLE SUBUNIT SRP54"/>
    <property type="match status" value="1"/>
</dbReference>
<dbReference type="InterPro" id="IPR004125">
    <property type="entry name" value="Signal_recog_particle_SRP54_M"/>
</dbReference>
<comment type="catalytic activity">
    <reaction evidence="10 11">
        <text>GTP + H2O = GDP + phosphate + H(+)</text>
        <dbReference type="Rhea" id="RHEA:19669"/>
        <dbReference type="ChEBI" id="CHEBI:15377"/>
        <dbReference type="ChEBI" id="CHEBI:15378"/>
        <dbReference type="ChEBI" id="CHEBI:37565"/>
        <dbReference type="ChEBI" id="CHEBI:43474"/>
        <dbReference type="ChEBI" id="CHEBI:58189"/>
        <dbReference type="EC" id="3.6.5.4"/>
    </reaction>
</comment>
<dbReference type="Gene3D" id="1.20.120.140">
    <property type="entry name" value="Signal recognition particle SRP54, nucleotide-binding domain"/>
    <property type="match status" value="1"/>
</dbReference>
<dbReference type="GO" id="GO:0003924">
    <property type="term" value="F:GTPase activity"/>
    <property type="evidence" value="ECO:0007669"/>
    <property type="project" value="UniProtKB-UniRule"/>
</dbReference>
<dbReference type="Proteomes" id="UP000676409">
    <property type="component" value="Chromosome"/>
</dbReference>
<dbReference type="InterPro" id="IPR027417">
    <property type="entry name" value="P-loop_NTPase"/>
</dbReference>
<sequence>MFDALTEKLSGVFDRLGGRGVLSEKDVDEALREVRVALLDADVALPVARDFIAKAKERAAGEAVVRSVRPADQVVKIVYDGLIETLGGEEPVPLNLAAAPPAVILMAGLQGSGKTTTAAKLALRISKTERKKVMMASLDTRRPAAMEQLALLGQQAEVDTLPIVAGQSAPDIARRAMSAAKLAGYDVLILDTAGRTTLDEAMMAEAAEIARISQPTETLLVADSLTGQDAVRTAKAFHERLPLTGLILTRADGDGRGGAALSMRAVTGLPIKFLGAGEKIDALDVFDARRVAGRILGQGDIVALVEKASAELDQAKAERMAKKLAKGQFDLDDLSDQLAQMQKMGGMQGLMGLLPGVQKIKKQIAEANIDDKIFRRQQAIISSMTKVERKKPDLLNASRKRRVAAGAGVDVAEINRLLKQHRQMADMFKAMSKGGGKGFARMAQMMGGQMGGMGGADMARLKAMGGGKLPQDASQLSGLGGLDPNNPPQMPQGLTGLPGLGGGFNPFKKP</sequence>